<evidence type="ECO:0000256" key="3">
    <source>
        <dbReference type="ARBA" id="ARBA00011881"/>
    </source>
</evidence>
<organism evidence="6 7">
    <name type="scientific">Mesorhizobium shangrilense</name>
    <dbReference type="NCBI Taxonomy" id="460060"/>
    <lineage>
        <taxon>Bacteria</taxon>
        <taxon>Pseudomonadati</taxon>
        <taxon>Pseudomonadota</taxon>
        <taxon>Alphaproteobacteria</taxon>
        <taxon>Hyphomicrobiales</taxon>
        <taxon>Phyllobacteriaceae</taxon>
        <taxon>Mesorhizobium</taxon>
    </lineage>
</organism>
<evidence type="ECO:0000259" key="5">
    <source>
        <dbReference type="Pfam" id="PF01212"/>
    </source>
</evidence>
<dbReference type="RefSeq" id="WP_354460228.1">
    <property type="nucleotide sequence ID" value="NZ_JBEWSZ010000001.1"/>
</dbReference>
<proteinExistence type="inferred from homology"/>
<name>A0ABV2DDU5_9HYPH</name>
<evidence type="ECO:0000256" key="1">
    <source>
        <dbReference type="ARBA" id="ARBA00001933"/>
    </source>
</evidence>
<keyword evidence="6" id="KW-0456">Lyase</keyword>
<comment type="similarity">
    <text evidence="2">Belongs to the threonine aldolase family.</text>
</comment>
<dbReference type="Gene3D" id="3.90.1150.10">
    <property type="entry name" value="Aspartate Aminotransferase, domain 1"/>
    <property type="match status" value="1"/>
</dbReference>
<comment type="caution">
    <text evidence="6">The sequence shown here is derived from an EMBL/GenBank/DDBJ whole genome shotgun (WGS) entry which is preliminary data.</text>
</comment>
<keyword evidence="4" id="KW-0663">Pyridoxal phosphate</keyword>
<dbReference type="Proteomes" id="UP001548832">
    <property type="component" value="Unassembled WGS sequence"/>
</dbReference>
<dbReference type="EMBL" id="JBEWSZ010000001">
    <property type="protein sequence ID" value="MET2828219.1"/>
    <property type="molecule type" value="Genomic_DNA"/>
</dbReference>
<comment type="cofactor">
    <cofactor evidence="1">
        <name>pyridoxal 5'-phosphate</name>
        <dbReference type="ChEBI" id="CHEBI:597326"/>
    </cofactor>
</comment>
<dbReference type="GO" id="GO:0016829">
    <property type="term" value="F:lyase activity"/>
    <property type="evidence" value="ECO:0007669"/>
    <property type="project" value="UniProtKB-KW"/>
</dbReference>
<reference evidence="6 7" key="1">
    <citation type="submission" date="2024-06" db="EMBL/GenBank/DDBJ databases">
        <authorList>
            <person name="Kim D.-U."/>
        </authorList>
    </citation>
    <scope>NUCLEOTIDE SEQUENCE [LARGE SCALE GENOMIC DNA]</scope>
    <source>
        <strain evidence="6 7">KACC15460</strain>
    </source>
</reference>
<dbReference type="InterPro" id="IPR015422">
    <property type="entry name" value="PyrdxlP-dep_Trfase_small"/>
</dbReference>
<protein>
    <submittedName>
        <fullName evidence="6">Beta-eliminating lyase-related protein</fullName>
    </submittedName>
</protein>
<evidence type="ECO:0000256" key="2">
    <source>
        <dbReference type="ARBA" id="ARBA00006966"/>
    </source>
</evidence>
<gene>
    <name evidence="6" type="ORF">ABVQ20_14645</name>
</gene>
<dbReference type="PANTHER" id="PTHR48097:SF5">
    <property type="entry name" value="LOW SPECIFICITY L-THREONINE ALDOLASE"/>
    <property type="match status" value="1"/>
</dbReference>
<dbReference type="Gene3D" id="3.40.640.10">
    <property type="entry name" value="Type I PLP-dependent aspartate aminotransferase-like (Major domain)"/>
    <property type="match status" value="1"/>
</dbReference>
<comment type="subunit">
    <text evidence="3">Homotetramer.</text>
</comment>
<evidence type="ECO:0000313" key="6">
    <source>
        <dbReference type="EMBL" id="MET2828219.1"/>
    </source>
</evidence>
<evidence type="ECO:0000256" key="4">
    <source>
        <dbReference type="ARBA" id="ARBA00022898"/>
    </source>
</evidence>
<dbReference type="PANTHER" id="PTHR48097">
    <property type="entry name" value="L-THREONINE ALDOLASE-RELATED"/>
    <property type="match status" value="1"/>
</dbReference>
<dbReference type="InterPro" id="IPR015421">
    <property type="entry name" value="PyrdxlP-dep_Trfase_major"/>
</dbReference>
<feature type="domain" description="Aromatic amino acid beta-eliminating lyase/threonine aldolase" evidence="5">
    <location>
        <begin position="4"/>
        <end position="292"/>
    </location>
</feature>
<accession>A0ABV2DDU5</accession>
<dbReference type="InterPro" id="IPR015424">
    <property type="entry name" value="PyrdxlP-dep_Trfase"/>
</dbReference>
<dbReference type="Pfam" id="PF01212">
    <property type="entry name" value="Beta_elim_lyase"/>
    <property type="match status" value="1"/>
</dbReference>
<dbReference type="InterPro" id="IPR001597">
    <property type="entry name" value="ArAA_b-elim_lyase/Thr_aldolase"/>
</dbReference>
<evidence type="ECO:0000313" key="7">
    <source>
        <dbReference type="Proteomes" id="UP001548832"/>
    </source>
</evidence>
<sequence>MNRDFRSDNVAPPLPQILDTAIRSGGLWMDAYADDQATGRLEQRLAVIFEHDVAAFPILTGTAANALALAQISGRFGQILCHRSSHIHVDECGAVEFHSQGNRLKALEGKDGKLEADTCIRGFGPLDDVHQLRTTALSLSQATEVGTYYCADEVLRLAGWAKDNGAAVHMDGTRFANVVVASGSTPAELTWRAGVDVLCLGGTKGGAIGAEVVVFFDREMAVDFKRLMKRSGHLASRLWFLAVQLEAYFGDDLWQETARDANAMARLLGNTLSESGLVSPCYPVQTNMVFLKAGMSTYEHLRELGYKFYLIEDEIEGAVARFVTSYATKPEDVERLADAIIRCVVLSG</sequence>
<keyword evidence="7" id="KW-1185">Reference proteome</keyword>
<dbReference type="SUPFAM" id="SSF53383">
    <property type="entry name" value="PLP-dependent transferases"/>
    <property type="match status" value="1"/>
</dbReference>